<proteinExistence type="predicted"/>
<gene>
    <name evidence="2" type="ORF">WJX73_007587</name>
</gene>
<dbReference type="Gene3D" id="3.20.20.220">
    <property type="match status" value="1"/>
</dbReference>
<dbReference type="SUPFAM" id="SSF51730">
    <property type="entry name" value="FAD-linked oxidoreductase"/>
    <property type="match status" value="1"/>
</dbReference>
<evidence type="ECO:0000313" key="3">
    <source>
        <dbReference type="Proteomes" id="UP001465755"/>
    </source>
</evidence>
<dbReference type="EMBL" id="JALJOQ010000005">
    <property type="protein sequence ID" value="KAK9813420.1"/>
    <property type="molecule type" value="Genomic_DNA"/>
</dbReference>
<dbReference type="AlphaFoldDB" id="A0AAW1PUH6"/>
<keyword evidence="1" id="KW-0560">Oxidoreductase</keyword>
<evidence type="ECO:0000256" key="1">
    <source>
        <dbReference type="ARBA" id="ARBA00023002"/>
    </source>
</evidence>
<keyword evidence="3" id="KW-1185">Reference proteome</keyword>
<organism evidence="2 3">
    <name type="scientific">Symbiochloris irregularis</name>
    <dbReference type="NCBI Taxonomy" id="706552"/>
    <lineage>
        <taxon>Eukaryota</taxon>
        <taxon>Viridiplantae</taxon>
        <taxon>Chlorophyta</taxon>
        <taxon>core chlorophytes</taxon>
        <taxon>Trebouxiophyceae</taxon>
        <taxon>Trebouxiales</taxon>
        <taxon>Trebouxiaceae</taxon>
        <taxon>Symbiochloris</taxon>
    </lineage>
</organism>
<dbReference type="GO" id="GO:0016491">
    <property type="term" value="F:oxidoreductase activity"/>
    <property type="evidence" value="ECO:0007669"/>
    <property type="project" value="UniProtKB-KW"/>
</dbReference>
<accession>A0AAW1PUH6</accession>
<evidence type="ECO:0000313" key="2">
    <source>
        <dbReference type="EMBL" id="KAK9813420.1"/>
    </source>
</evidence>
<comment type="caution">
    <text evidence="2">The sequence shown here is derived from an EMBL/GenBank/DDBJ whole genome shotgun (WGS) entry which is preliminary data.</text>
</comment>
<sequence>MQFTKATLSATSVTTLGHQVLVTTTRQQVSVKCTSSWAPRGSKRHLFNVDHSPSRSTGSLIIVKARVRHLISLEKCTGGAKDSALWNSDLFGAAVYPDLPTITSLWQIQLLLRQAPASTQVASHVDRPDIMHVHSVAAQMRSQRQLRERMIHVAAPAHDDAGSRRSLLLLSGSHPVRPLLQWTSWPADSFEMLRMAHALRDAGSIPKQTGIWAVENPLVSSPARLKQKIDAGAEAVLTQPPLLWPLFETWMEDVVRQNLTSQTRLLIETIQTFEMQEAQGKAAMAEFCQQWTADLLQKIAEIQGIGGMHLMPVTAGGVRMALRLIKAGKLPA</sequence>
<name>A0AAW1PUH6_9CHLO</name>
<dbReference type="InterPro" id="IPR029041">
    <property type="entry name" value="FAD-linked_oxidoreductase-like"/>
</dbReference>
<reference evidence="2 3" key="1">
    <citation type="journal article" date="2024" name="Nat. Commun.">
        <title>Phylogenomics reveals the evolutionary origins of lichenization in chlorophyte algae.</title>
        <authorList>
            <person name="Puginier C."/>
            <person name="Libourel C."/>
            <person name="Otte J."/>
            <person name="Skaloud P."/>
            <person name="Haon M."/>
            <person name="Grisel S."/>
            <person name="Petersen M."/>
            <person name="Berrin J.G."/>
            <person name="Delaux P.M."/>
            <person name="Dal Grande F."/>
            <person name="Keller J."/>
        </authorList>
    </citation>
    <scope>NUCLEOTIDE SEQUENCE [LARGE SCALE GENOMIC DNA]</scope>
    <source>
        <strain evidence="2 3">SAG 2036</strain>
    </source>
</reference>
<protein>
    <recommendedName>
        <fullName evidence="4">Methylenetetrahydrofolate reductase (NAD(P)H)</fullName>
    </recommendedName>
</protein>
<evidence type="ECO:0008006" key="4">
    <source>
        <dbReference type="Google" id="ProtNLM"/>
    </source>
</evidence>
<dbReference type="Proteomes" id="UP001465755">
    <property type="component" value="Unassembled WGS sequence"/>
</dbReference>